<organism evidence="1 2">
    <name type="scientific">Streptococcus suis</name>
    <dbReference type="NCBI Taxonomy" id="1307"/>
    <lineage>
        <taxon>Bacteria</taxon>
        <taxon>Bacillati</taxon>
        <taxon>Bacillota</taxon>
        <taxon>Bacilli</taxon>
        <taxon>Lactobacillales</taxon>
        <taxon>Streptococcaceae</taxon>
        <taxon>Streptococcus</taxon>
    </lineage>
</organism>
<protein>
    <submittedName>
        <fullName evidence="1">Uncharacterized protein</fullName>
    </submittedName>
</protein>
<evidence type="ECO:0000313" key="1">
    <source>
        <dbReference type="EMBL" id="CYV42130.1"/>
    </source>
</evidence>
<dbReference type="AlphaFoldDB" id="A0A0Z8IUY8"/>
<dbReference type="EMBL" id="FIIF01000001">
    <property type="protein sequence ID" value="CYV42130.1"/>
    <property type="molecule type" value="Genomic_DNA"/>
</dbReference>
<accession>A0A0Z8IUY8</accession>
<dbReference type="Proteomes" id="UP000074825">
    <property type="component" value="Unassembled WGS sequence"/>
</dbReference>
<proteinExistence type="predicted"/>
<name>A0A0Z8IUY8_STRSU</name>
<reference evidence="1 2" key="1">
    <citation type="submission" date="2016-02" db="EMBL/GenBank/DDBJ databases">
        <authorList>
            <consortium name="Pathogen Informatics"/>
        </authorList>
    </citation>
    <scope>NUCLEOTIDE SEQUENCE [LARGE SCALE GENOMIC DNA]</scope>
    <source>
        <strain evidence="1 2">LSS82</strain>
    </source>
</reference>
<evidence type="ECO:0000313" key="2">
    <source>
        <dbReference type="Proteomes" id="UP000074825"/>
    </source>
</evidence>
<gene>
    <name evidence="1" type="ORF">ERS132444_00118</name>
</gene>
<sequence length="52" mass="6159">MRPRRYPYKKPAQRQAKKGITYKFVNTEKSVIADYHLHIVKAHKSLQIHIGI</sequence>